<gene>
    <name evidence="7" type="ORF">HGP28_18540</name>
</gene>
<evidence type="ECO:0000256" key="4">
    <source>
        <dbReference type="ARBA" id="ARBA00023134"/>
    </source>
</evidence>
<dbReference type="GO" id="GO:0016020">
    <property type="term" value="C:membrane"/>
    <property type="evidence" value="ECO:0007669"/>
    <property type="project" value="UniProtKB-SubCell"/>
</dbReference>
<dbReference type="RefSeq" id="WP_168837934.1">
    <property type="nucleotide sequence ID" value="NZ_JABAIK010000033.1"/>
</dbReference>
<comment type="subcellular location">
    <subcellularLocation>
        <location evidence="1">Membrane</location>
    </subcellularLocation>
</comment>
<comment type="caution">
    <text evidence="7">The sequence shown here is derived from an EMBL/GenBank/DDBJ whole genome shotgun (WGS) entry which is preliminary data.</text>
</comment>
<accession>A0A7X8YIR4</accession>
<reference evidence="7 8" key="1">
    <citation type="submission" date="2020-04" db="EMBL/GenBank/DDBJ databases">
        <title>Vibrio sp. SM6, a novel species isolated from seawater.</title>
        <authorList>
            <person name="Wang X."/>
        </authorList>
    </citation>
    <scope>NUCLEOTIDE SEQUENCE [LARGE SCALE GENOMIC DNA]</scope>
    <source>
        <strain evidence="7 8">SM6</strain>
    </source>
</reference>
<keyword evidence="3" id="KW-0378">Hydrolase</keyword>
<keyword evidence="8" id="KW-1185">Reference proteome</keyword>
<dbReference type="InterPro" id="IPR045063">
    <property type="entry name" value="Dynamin_N"/>
</dbReference>
<dbReference type="PANTHER" id="PTHR10465:SF0">
    <property type="entry name" value="SARCALUMENIN"/>
    <property type="match status" value="1"/>
</dbReference>
<dbReference type="EMBL" id="JABAIK010000033">
    <property type="protein sequence ID" value="NLS14861.1"/>
    <property type="molecule type" value="Genomic_DNA"/>
</dbReference>
<dbReference type="GO" id="GO:0005525">
    <property type="term" value="F:GTP binding"/>
    <property type="evidence" value="ECO:0007669"/>
    <property type="project" value="UniProtKB-KW"/>
</dbReference>
<dbReference type="InterPro" id="IPR027094">
    <property type="entry name" value="Mitofusin_fam"/>
</dbReference>
<protein>
    <recommendedName>
        <fullName evidence="6">Dynamin N-terminal domain-containing protein</fullName>
    </recommendedName>
</protein>
<name>A0A7X8YIR4_9VIBR</name>
<dbReference type="PANTHER" id="PTHR10465">
    <property type="entry name" value="TRANSMEMBRANE GTPASE FZO1"/>
    <property type="match status" value="1"/>
</dbReference>
<feature type="domain" description="Dynamin N-terminal" evidence="6">
    <location>
        <begin position="86"/>
        <end position="241"/>
    </location>
</feature>
<keyword evidence="5" id="KW-0472">Membrane</keyword>
<evidence type="ECO:0000256" key="5">
    <source>
        <dbReference type="ARBA" id="ARBA00023136"/>
    </source>
</evidence>
<dbReference type="Proteomes" id="UP000535589">
    <property type="component" value="Unassembled WGS sequence"/>
</dbReference>
<dbReference type="Pfam" id="PF00350">
    <property type="entry name" value="Dynamin_N"/>
    <property type="match status" value="1"/>
</dbReference>
<dbReference type="InterPro" id="IPR027417">
    <property type="entry name" value="P-loop_NTPase"/>
</dbReference>
<evidence type="ECO:0000313" key="7">
    <source>
        <dbReference type="EMBL" id="NLS14861.1"/>
    </source>
</evidence>
<evidence type="ECO:0000259" key="6">
    <source>
        <dbReference type="Pfam" id="PF00350"/>
    </source>
</evidence>
<evidence type="ECO:0000313" key="8">
    <source>
        <dbReference type="Proteomes" id="UP000535589"/>
    </source>
</evidence>
<sequence length="532" mass="60495">MVKLSNEELQSRYELLCKAGQPNSSLNIELQRELAKLEKLITHDLVELTRKGCPDNIIDILQAFEHELTRFSQFCEFPDLATKSIVGVGGGFSAGKSTFINELIGKKCLAVEIDPTTSMPTFVLKGQQESIKALNMHDCAIELTADELASLTHEEKDLYGSQVSLLLKSSFVSLPEFAWDNLAILDTPGYSKAEEGSKYKISDESLAFSQLSSSNFIIWFVPSKAGTMPESDIAFLSKIDKKTPILIILSRADEHSEDKIHNICKLILKTSKNRGLNVVDVLPYTRKKKSPYSIDKIIDKLNEWNKNKPRIEFAQKFKKLFINFDNFIEEEKRSIQLHIDKLNKLLVILDDKKAIGFANELLAKVTIEYKTLLTQSEQLIELNHDFFSKIKEIGDYAGVSLPEPNAVELMELKPFDLVGLFNSFMKKEKIDIKLDRYLLMTELHSVNSDSIFEEFNCFSIMDIDGINNKKILLRGDANKWSENVSLDQVSLNQALLRVDPLDLDIKEYEDLAMRTKLLRTDKCNNHAIKLKI</sequence>
<organism evidence="7 8">
    <name type="scientific">Vibrio agarilyticus</name>
    <dbReference type="NCBI Taxonomy" id="2726741"/>
    <lineage>
        <taxon>Bacteria</taxon>
        <taxon>Pseudomonadati</taxon>
        <taxon>Pseudomonadota</taxon>
        <taxon>Gammaproteobacteria</taxon>
        <taxon>Vibrionales</taxon>
        <taxon>Vibrionaceae</taxon>
        <taxon>Vibrio</taxon>
    </lineage>
</organism>
<proteinExistence type="predicted"/>
<evidence type="ECO:0000256" key="2">
    <source>
        <dbReference type="ARBA" id="ARBA00022741"/>
    </source>
</evidence>
<dbReference type="SUPFAM" id="SSF52540">
    <property type="entry name" value="P-loop containing nucleoside triphosphate hydrolases"/>
    <property type="match status" value="1"/>
</dbReference>
<dbReference type="AlphaFoldDB" id="A0A7X8YIR4"/>
<keyword evidence="4" id="KW-0342">GTP-binding</keyword>
<dbReference type="GO" id="GO:0003924">
    <property type="term" value="F:GTPase activity"/>
    <property type="evidence" value="ECO:0007669"/>
    <property type="project" value="InterPro"/>
</dbReference>
<keyword evidence="2" id="KW-0547">Nucleotide-binding</keyword>
<evidence type="ECO:0000256" key="3">
    <source>
        <dbReference type="ARBA" id="ARBA00022801"/>
    </source>
</evidence>
<evidence type="ECO:0000256" key="1">
    <source>
        <dbReference type="ARBA" id="ARBA00004370"/>
    </source>
</evidence>
<dbReference type="Gene3D" id="3.40.50.300">
    <property type="entry name" value="P-loop containing nucleotide triphosphate hydrolases"/>
    <property type="match status" value="1"/>
</dbReference>